<accession>A0A167DFE0</accession>
<dbReference type="OrthoDB" id="10033309at2759"/>
<dbReference type="SUPFAM" id="SSF109604">
    <property type="entry name" value="HD-domain/PDEase-like"/>
    <property type="match status" value="1"/>
</dbReference>
<dbReference type="EMBL" id="CP014501">
    <property type="protein sequence ID" value="ANB12855.1"/>
    <property type="molecule type" value="Genomic_DNA"/>
</dbReference>
<keyword evidence="3" id="KW-1185">Reference proteome</keyword>
<reference evidence="2 3" key="1">
    <citation type="submission" date="2016-02" db="EMBL/GenBank/DDBJ databases">
        <title>Complete genome sequence and transcriptome regulation of the pentose utilising yeast Sugiyamaella lignohabitans.</title>
        <authorList>
            <person name="Bellasio M."/>
            <person name="Peymann A."/>
            <person name="Valli M."/>
            <person name="Sipitzky M."/>
            <person name="Graf A."/>
            <person name="Sauer M."/>
            <person name="Marx H."/>
            <person name="Mattanovich D."/>
        </authorList>
    </citation>
    <scope>NUCLEOTIDE SEQUENCE [LARGE SCALE GENOMIC DNA]</scope>
    <source>
        <strain evidence="2 3">CBS 10342</strain>
    </source>
</reference>
<evidence type="ECO:0000259" key="1">
    <source>
        <dbReference type="PROSITE" id="PS51831"/>
    </source>
</evidence>
<feature type="domain" description="HD" evidence="1">
    <location>
        <begin position="57"/>
        <end position="166"/>
    </location>
</feature>
<proteinExistence type="predicted"/>
<evidence type="ECO:0000313" key="3">
    <source>
        <dbReference type="Proteomes" id="UP000189580"/>
    </source>
</evidence>
<dbReference type="InterPro" id="IPR017771">
    <property type="entry name" value="Cyanamide_hydratase_HD"/>
</dbReference>
<dbReference type="InterPro" id="IPR006674">
    <property type="entry name" value="HD_domain"/>
</dbReference>
<dbReference type="PANTHER" id="PTHR35569">
    <property type="entry name" value="CYANAMIDE HYDRATASE DDI2-RELATED"/>
    <property type="match status" value="1"/>
</dbReference>
<evidence type="ECO:0000313" key="2">
    <source>
        <dbReference type="EMBL" id="ANB12855.1"/>
    </source>
</evidence>
<protein>
    <submittedName>
        <fullName evidence="2">Ddi2p</fullName>
    </submittedName>
</protein>
<gene>
    <name evidence="2" type="primary">DDI2</name>
    <name evidence="2" type="ORF">AWJ20_1131</name>
</gene>
<dbReference type="Gene3D" id="1.10.3210.10">
    <property type="entry name" value="Hypothetical protein af1432"/>
    <property type="match status" value="1"/>
</dbReference>
<dbReference type="Proteomes" id="UP000189580">
    <property type="component" value="Chromosome a"/>
</dbReference>
<dbReference type="Pfam" id="PF01966">
    <property type="entry name" value="HD"/>
    <property type="match status" value="1"/>
</dbReference>
<dbReference type="CDD" id="cd00077">
    <property type="entry name" value="HDc"/>
    <property type="match status" value="1"/>
</dbReference>
<dbReference type="KEGG" id="slb:AWJ20_1131"/>
<name>A0A167DFE0_9ASCO</name>
<dbReference type="RefSeq" id="XP_018735332.1">
    <property type="nucleotide sequence ID" value="XM_018877983.1"/>
</dbReference>
<dbReference type="AlphaFoldDB" id="A0A167DFE0"/>
<organism evidence="2 3">
    <name type="scientific">Sugiyamaella lignohabitans</name>
    <dbReference type="NCBI Taxonomy" id="796027"/>
    <lineage>
        <taxon>Eukaryota</taxon>
        <taxon>Fungi</taxon>
        <taxon>Dikarya</taxon>
        <taxon>Ascomycota</taxon>
        <taxon>Saccharomycotina</taxon>
        <taxon>Dipodascomycetes</taxon>
        <taxon>Dipodascales</taxon>
        <taxon>Trichomonascaceae</taxon>
        <taxon>Sugiyamaella</taxon>
    </lineage>
</organism>
<dbReference type="PANTHER" id="PTHR35569:SF1">
    <property type="entry name" value="CYANAMIDE HYDRATASE DDI2-RELATED"/>
    <property type="match status" value="1"/>
</dbReference>
<dbReference type="GeneID" id="30032900"/>
<dbReference type="InterPro" id="IPR003607">
    <property type="entry name" value="HD/PDEase_dom"/>
</dbReference>
<dbReference type="NCBIfam" id="TIGR03401">
    <property type="entry name" value="cyanamide_fam"/>
    <property type="match status" value="1"/>
</dbReference>
<dbReference type="PROSITE" id="PS51831">
    <property type="entry name" value="HD"/>
    <property type="match status" value="1"/>
</dbReference>
<sequence length="236" mass="26575">MSKYGFVAVPIDVQAHLKGKEFIHAPTRQSFKSLTLPDSKSAKTIIEYAKKNLPLPAFNHSMRVYFYGVAILKDQFPDWDLDLEVYLATSLLHDIGTTDANLKATKLSFEYYGGYLARDLILKETNDQDYAEAASEAIIRHQDLGTVGNITQLGFLLQLTTILDNAGKNTGIIDTQTVYEINEAYPRLDWLNCFANVIDSEYAAKPWCHTSAVGIDHFKNLVLGNNFQYEPSKEKL</sequence>